<evidence type="ECO:0000313" key="2">
    <source>
        <dbReference type="Proteomes" id="UP000033881"/>
    </source>
</evidence>
<dbReference type="EMBL" id="LBWB01000022">
    <property type="protein sequence ID" value="KKQ99901.1"/>
    <property type="molecule type" value="Genomic_DNA"/>
</dbReference>
<dbReference type="STRING" id="1618574.UT24_C0022G0022"/>
<proteinExistence type="predicted"/>
<gene>
    <name evidence="1" type="ORF">UT24_C0022G0022</name>
</gene>
<dbReference type="Proteomes" id="UP000033881">
    <property type="component" value="Unassembled WGS sequence"/>
</dbReference>
<evidence type="ECO:0000313" key="1">
    <source>
        <dbReference type="EMBL" id="KKQ99901.1"/>
    </source>
</evidence>
<sequence length="102" mass="11963">MNEEIAGISYHIKQMKKHFERARLCSRMIQILSDLKVGQKWTFLDKEIVEITITRINLDGDDGGWWMHRVEYDQNGSTGRLDIGTFLVRLREKVADVPENKE</sequence>
<comment type="caution">
    <text evidence="1">The sequence shown here is derived from an EMBL/GenBank/DDBJ whole genome shotgun (WGS) entry which is preliminary data.</text>
</comment>
<dbReference type="AlphaFoldDB" id="A0A0G0QDW5"/>
<organism evidence="1 2">
    <name type="scientific">Candidatus Woesebacteria bacterium GW2011_GWB1_39_12</name>
    <dbReference type="NCBI Taxonomy" id="1618574"/>
    <lineage>
        <taxon>Bacteria</taxon>
        <taxon>Candidatus Woeseibacteriota</taxon>
    </lineage>
</organism>
<accession>A0A0G0QDW5</accession>
<reference evidence="1 2" key="1">
    <citation type="journal article" date="2015" name="Nature">
        <title>rRNA introns, odd ribosomes, and small enigmatic genomes across a large radiation of phyla.</title>
        <authorList>
            <person name="Brown C.T."/>
            <person name="Hug L.A."/>
            <person name="Thomas B.C."/>
            <person name="Sharon I."/>
            <person name="Castelle C.J."/>
            <person name="Singh A."/>
            <person name="Wilkins M.J."/>
            <person name="Williams K.H."/>
            <person name="Banfield J.F."/>
        </authorList>
    </citation>
    <scope>NUCLEOTIDE SEQUENCE [LARGE SCALE GENOMIC DNA]</scope>
</reference>
<protein>
    <submittedName>
        <fullName evidence="1">Uncharacterized protein</fullName>
    </submittedName>
</protein>
<name>A0A0G0QDW5_9BACT</name>